<protein>
    <submittedName>
        <fullName evidence="2">Uncharacterized protein</fullName>
    </submittedName>
</protein>
<name>A0A6J4JVX7_9ACTN</name>
<evidence type="ECO:0000313" key="2">
    <source>
        <dbReference type="EMBL" id="CAA9288701.1"/>
    </source>
</evidence>
<feature type="compositionally biased region" description="Low complexity" evidence="1">
    <location>
        <begin position="18"/>
        <end position="40"/>
    </location>
</feature>
<proteinExistence type="predicted"/>
<dbReference type="AlphaFoldDB" id="A0A6J4JVX7"/>
<accession>A0A6J4JVX7</accession>
<gene>
    <name evidence="2" type="ORF">AVDCRST_MAG48-349</name>
</gene>
<feature type="non-terminal residue" evidence="2">
    <location>
        <position position="48"/>
    </location>
</feature>
<evidence type="ECO:0000256" key="1">
    <source>
        <dbReference type="SAM" id="MobiDB-lite"/>
    </source>
</evidence>
<organism evidence="2">
    <name type="scientific">uncultured Friedmanniella sp</name>
    <dbReference type="NCBI Taxonomy" id="335381"/>
    <lineage>
        <taxon>Bacteria</taxon>
        <taxon>Bacillati</taxon>
        <taxon>Actinomycetota</taxon>
        <taxon>Actinomycetes</taxon>
        <taxon>Propionibacteriales</taxon>
        <taxon>Nocardioidaceae</taxon>
        <taxon>Friedmanniella</taxon>
        <taxon>environmental samples</taxon>
    </lineage>
</organism>
<feature type="compositionally biased region" description="Basic and acidic residues" evidence="1">
    <location>
        <begin position="1"/>
        <end position="10"/>
    </location>
</feature>
<sequence>ARVRDRDPVRWRHRRPAGRGPAPAHRPRPAAADQQAPTRASTRARCVL</sequence>
<feature type="region of interest" description="Disordered" evidence="1">
    <location>
        <begin position="1"/>
        <end position="48"/>
    </location>
</feature>
<feature type="non-terminal residue" evidence="2">
    <location>
        <position position="1"/>
    </location>
</feature>
<dbReference type="EMBL" id="CADCTS010000052">
    <property type="protein sequence ID" value="CAA9288701.1"/>
    <property type="molecule type" value="Genomic_DNA"/>
</dbReference>
<reference evidence="2" key="1">
    <citation type="submission" date="2020-02" db="EMBL/GenBank/DDBJ databases">
        <authorList>
            <person name="Meier V. D."/>
        </authorList>
    </citation>
    <scope>NUCLEOTIDE SEQUENCE</scope>
    <source>
        <strain evidence="2">AVDCRST_MAG48</strain>
    </source>
</reference>